<feature type="transmembrane region" description="Helical" evidence="6">
    <location>
        <begin position="303"/>
        <end position="324"/>
    </location>
</feature>
<dbReference type="PANTHER" id="PTHR47089">
    <property type="entry name" value="ABC TRANSPORTER, PERMEASE PROTEIN"/>
    <property type="match status" value="1"/>
</dbReference>
<feature type="transmembrane region" description="Helical" evidence="6">
    <location>
        <begin position="97"/>
        <end position="114"/>
    </location>
</feature>
<dbReference type="EMBL" id="BJXN01000003">
    <property type="protein sequence ID" value="GEM89089.1"/>
    <property type="molecule type" value="Genomic_DNA"/>
</dbReference>
<feature type="transmembrane region" description="Helical" evidence="6">
    <location>
        <begin position="245"/>
        <end position="265"/>
    </location>
</feature>
<keyword evidence="4 6" id="KW-1133">Transmembrane helix</keyword>
<dbReference type="RefSeq" id="WP_147145540.1">
    <property type="nucleotide sequence ID" value="NZ_BJXN01000003.1"/>
</dbReference>
<dbReference type="Pfam" id="PF02653">
    <property type="entry name" value="BPD_transp_2"/>
    <property type="match status" value="1"/>
</dbReference>
<feature type="transmembrane region" description="Helical" evidence="6">
    <location>
        <begin position="20"/>
        <end position="42"/>
    </location>
</feature>
<evidence type="ECO:0000256" key="2">
    <source>
        <dbReference type="ARBA" id="ARBA00022475"/>
    </source>
</evidence>
<reference evidence="7 8" key="1">
    <citation type="submission" date="2019-07" db="EMBL/GenBank/DDBJ databases">
        <title>Whole genome shotgun sequence of Oceanithermus desulfurans NBRC 100063.</title>
        <authorList>
            <person name="Hosoyama A."/>
            <person name="Uohara A."/>
            <person name="Ohji S."/>
            <person name="Ichikawa N."/>
        </authorList>
    </citation>
    <scope>NUCLEOTIDE SEQUENCE [LARGE SCALE GENOMIC DNA]</scope>
    <source>
        <strain evidence="7 8">NBRC 100063</strain>
    </source>
</reference>
<keyword evidence="3 6" id="KW-0812">Transmembrane</keyword>
<evidence type="ECO:0000313" key="8">
    <source>
        <dbReference type="Proteomes" id="UP000321827"/>
    </source>
</evidence>
<dbReference type="GO" id="GO:0022857">
    <property type="term" value="F:transmembrane transporter activity"/>
    <property type="evidence" value="ECO:0007669"/>
    <property type="project" value="InterPro"/>
</dbReference>
<comment type="caution">
    <text evidence="7">The sequence shown here is derived from an EMBL/GenBank/DDBJ whole genome shotgun (WGS) entry which is preliminary data.</text>
</comment>
<evidence type="ECO:0000313" key="7">
    <source>
        <dbReference type="EMBL" id="GEM89089.1"/>
    </source>
</evidence>
<keyword evidence="5 6" id="KW-0472">Membrane</keyword>
<gene>
    <name evidence="7" type="ORF">ODE01S_05230</name>
</gene>
<organism evidence="7 8">
    <name type="scientific">Oceanithermus desulfurans NBRC 100063</name>
    <dbReference type="NCBI Taxonomy" id="1227550"/>
    <lineage>
        <taxon>Bacteria</taxon>
        <taxon>Thermotogati</taxon>
        <taxon>Deinococcota</taxon>
        <taxon>Deinococci</taxon>
        <taxon>Thermales</taxon>
        <taxon>Thermaceae</taxon>
        <taxon>Oceanithermus</taxon>
    </lineage>
</organism>
<feature type="transmembrane region" description="Helical" evidence="6">
    <location>
        <begin position="336"/>
        <end position="353"/>
    </location>
</feature>
<keyword evidence="2" id="KW-1003">Cell membrane</keyword>
<protein>
    <submittedName>
        <fullName evidence="7">ABC transporter permease</fullName>
    </submittedName>
</protein>
<dbReference type="CDD" id="cd06580">
    <property type="entry name" value="TM_PBP1_transp_TpRbsC_like"/>
    <property type="match status" value="1"/>
</dbReference>
<feature type="transmembrane region" description="Helical" evidence="6">
    <location>
        <begin position="199"/>
        <end position="219"/>
    </location>
</feature>
<sequence>MRRIGPFLVEKDLVAPPGRVLAVSTAALVLAFLVAGLVFWAYGVSPWVAYRTIFVETLLSPSGFAEGVRRAIPLLLAGVGLVLAFRGQFWNIGAEGQLLLGAVAAAGVALFVPLPDPLKLPAMFLAGFAAGGLWAAAPALLKLRLGVNDVLTTLMLNYVAVYLVEWLIHGPWRGRTAFGFAYSDRFPDAAMLPLIPGTYVHWPTLLLALLLAGAAWFVLARTTWGYPVRVTGDNPEAARYARMPVFWVVFGVALASGGLAGLAGVGEVAGVHGRLLGAYQISLGYGYTAIIVAWLARGNPLGAVLTALFMGLVFASGDVMKIALQMPFRVTDVFNGLILFFLISTERLLYYRVRWAPARKER</sequence>
<feature type="transmembrane region" description="Helical" evidence="6">
    <location>
        <begin position="277"/>
        <end position="296"/>
    </location>
</feature>
<accession>A0A511RHH2</accession>
<proteinExistence type="predicted"/>
<comment type="subcellular location">
    <subcellularLocation>
        <location evidence="1">Cell membrane</location>
        <topology evidence="1">Multi-pass membrane protein</topology>
    </subcellularLocation>
</comment>
<evidence type="ECO:0000256" key="3">
    <source>
        <dbReference type="ARBA" id="ARBA00022692"/>
    </source>
</evidence>
<evidence type="ECO:0000256" key="6">
    <source>
        <dbReference type="SAM" id="Phobius"/>
    </source>
</evidence>
<name>A0A511RHH2_9DEIN</name>
<dbReference type="GO" id="GO:0005886">
    <property type="term" value="C:plasma membrane"/>
    <property type="evidence" value="ECO:0007669"/>
    <property type="project" value="UniProtKB-SubCell"/>
</dbReference>
<evidence type="ECO:0000256" key="1">
    <source>
        <dbReference type="ARBA" id="ARBA00004651"/>
    </source>
</evidence>
<dbReference type="AlphaFoldDB" id="A0A511RHH2"/>
<dbReference type="InterPro" id="IPR001851">
    <property type="entry name" value="ABC_transp_permease"/>
</dbReference>
<evidence type="ECO:0000256" key="5">
    <source>
        <dbReference type="ARBA" id="ARBA00023136"/>
    </source>
</evidence>
<feature type="transmembrane region" description="Helical" evidence="6">
    <location>
        <begin position="120"/>
        <end position="141"/>
    </location>
</feature>
<feature type="transmembrane region" description="Helical" evidence="6">
    <location>
        <begin position="150"/>
        <end position="168"/>
    </location>
</feature>
<feature type="transmembrane region" description="Helical" evidence="6">
    <location>
        <begin position="67"/>
        <end position="85"/>
    </location>
</feature>
<dbReference type="Proteomes" id="UP000321827">
    <property type="component" value="Unassembled WGS sequence"/>
</dbReference>
<evidence type="ECO:0000256" key="4">
    <source>
        <dbReference type="ARBA" id="ARBA00022989"/>
    </source>
</evidence>
<dbReference type="PANTHER" id="PTHR47089:SF1">
    <property type="entry name" value="GUANOSINE ABC TRANSPORTER PERMEASE PROTEIN NUPP"/>
    <property type="match status" value="1"/>
</dbReference>
<dbReference type="OrthoDB" id="45037at2"/>